<dbReference type="AlphaFoldDB" id="K9WBX0"/>
<keyword evidence="4" id="KW-1185">Reference proteome</keyword>
<keyword evidence="1" id="KW-0812">Transmembrane</keyword>
<dbReference type="KEGG" id="mic:Mic7113_1867"/>
<accession>K9WBX0</accession>
<keyword evidence="3" id="KW-0119">Carbohydrate metabolism</keyword>
<dbReference type="InterPro" id="IPR050248">
    <property type="entry name" value="Polysacc_deacetylase_ArnD"/>
</dbReference>
<keyword evidence="3" id="KW-0326">Glycosidase</keyword>
<protein>
    <submittedName>
        <fullName evidence="3">Putative xylanase/chitin deacetylase</fullName>
    </submittedName>
</protein>
<keyword evidence="3" id="KW-0624">Polysaccharide degradation</keyword>
<dbReference type="Gene3D" id="3.20.20.370">
    <property type="entry name" value="Glycoside hydrolase/deacetylase"/>
    <property type="match status" value="1"/>
</dbReference>
<feature type="transmembrane region" description="Helical" evidence="1">
    <location>
        <begin position="6"/>
        <end position="27"/>
    </location>
</feature>
<feature type="domain" description="NodB homology" evidence="2">
    <location>
        <begin position="51"/>
        <end position="231"/>
    </location>
</feature>
<dbReference type="PATRIC" id="fig|1173027.3.peg.2063"/>
<dbReference type="STRING" id="1173027.Mic7113_1867"/>
<sequence length="244" mass="27888">MFMDRNIINILIVLFTVAFIFLGLKLLNKFSMSLKFQSFGELVNHVNTKDKVVALTYDDGPNPPYTNQLLEILERHQIKATFFVVGKTVEKYPDTLRLIVSKGHEIGNHSYSHKALISEKPGFIWSEIQKTDQLLRQLGVKDEIHFRAPYGRKLIVLPYLLAKLNKKNILWTIDTKDYEASNSEVIEASVLEQVRPGSIILMHDGGGERSRTVVATERLIENLKEKGYSFQTVSNLISKRSIIK</sequence>
<dbReference type="SUPFAM" id="SSF88713">
    <property type="entry name" value="Glycoside hydrolase/deacetylase"/>
    <property type="match status" value="1"/>
</dbReference>
<dbReference type="PANTHER" id="PTHR10587">
    <property type="entry name" value="GLYCOSYL TRANSFERASE-RELATED"/>
    <property type="match status" value="1"/>
</dbReference>
<dbReference type="GO" id="GO:0016810">
    <property type="term" value="F:hydrolase activity, acting on carbon-nitrogen (but not peptide) bonds"/>
    <property type="evidence" value="ECO:0007669"/>
    <property type="project" value="InterPro"/>
</dbReference>
<keyword evidence="3" id="KW-0378">Hydrolase</keyword>
<dbReference type="InterPro" id="IPR011330">
    <property type="entry name" value="Glyco_hydro/deAcase_b/a-brl"/>
</dbReference>
<dbReference type="Proteomes" id="UP000010471">
    <property type="component" value="Chromosome"/>
</dbReference>
<evidence type="ECO:0000259" key="2">
    <source>
        <dbReference type="PROSITE" id="PS51677"/>
    </source>
</evidence>
<evidence type="ECO:0000256" key="1">
    <source>
        <dbReference type="SAM" id="Phobius"/>
    </source>
</evidence>
<keyword evidence="3" id="KW-0858">Xylan degradation</keyword>
<dbReference type="Pfam" id="PF01522">
    <property type="entry name" value="Polysacc_deac_1"/>
    <property type="match status" value="1"/>
</dbReference>
<dbReference type="PROSITE" id="PS51677">
    <property type="entry name" value="NODB"/>
    <property type="match status" value="1"/>
</dbReference>
<dbReference type="GO" id="GO:0016798">
    <property type="term" value="F:hydrolase activity, acting on glycosyl bonds"/>
    <property type="evidence" value="ECO:0007669"/>
    <property type="project" value="UniProtKB-KW"/>
</dbReference>
<dbReference type="InterPro" id="IPR002509">
    <property type="entry name" value="NODB_dom"/>
</dbReference>
<evidence type="ECO:0000313" key="3">
    <source>
        <dbReference type="EMBL" id="AFZ17723.1"/>
    </source>
</evidence>
<proteinExistence type="predicted"/>
<dbReference type="EMBL" id="CP003630">
    <property type="protein sequence ID" value="AFZ17723.1"/>
    <property type="molecule type" value="Genomic_DNA"/>
</dbReference>
<keyword evidence="1" id="KW-1133">Transmembrane helix</keyword>
<reference evidence="3 4" key="1">
    <citation type="submission" date="2012-06" db="EMBL/GenBank/DDBJ databases">
        <title>Finished chromosome of genome of Microcoleus sp. PCC 7113.</title>
        <authorList>
            <consortium name="US DOE Joint Genome Institute"/>
            <person name="Gugger M."/>
            <person name="Coursin T."/>
            <person name="Rippka R."/>
            <person name="Tandeau De Marsac N."/>
            <person name="Huntemann M."/>
            <person name="Wei C.-L."/>
            <person name="Han J."/>
            <person name="Detter J.C."/>
            <person name="Han C."/>
            <person name="Tapia R."/>
            <person name="Chen A."/>
            <person name="Kyrpides N."/>
            <person name="Mavromatis K."/>
            <person name="Markowitz V."/>
            <person name="Szeto E."/>
            <person name="Ivanova N."/>
            <person name="Pagani I."/>
            <person name="Pati A."/>
            <person name="Goodwin L."/>
            <person name="Nordberg H.P."/>
            <person name="Cantor M.N."/>
            <person name="Hua S.X."/>
            <person name="Woyke T."/>
            <person name="Kerfeld C.A."/>
        </authorList>
    </citation>
    <scope>NUCLEOTIDE SEQUENCE [LARGE SCALE GENOMIC DNA]</scope>
    <source>
        <strain evidence="3 4">PCC 7113</strain>
    </source>
</reference>
<organism evidence="3 4">
    <name type="scientific">Allocoleopsis franciscana PCC 7113</name>
    <dbReference type="NCBI Taxonomy" id="1173027"/>
    <lineage>
        <taxon>Bacteria</taxon>
        <taxon>Bacillati</taxon>
        <taxon>Cyanobacteriota</taxon>
        <taxon>Cyanophyceae</taxon>
        <taxon>Coleofasciculales</taxon>
        <taxon>Coleofasciculaceae</taxon>
        <taxon>Allocoleopsis</taxon>
        <taxon>Allocoleopsis franciscana</taxon>
    </lineage>
</organism>
<dbReference type="OrthoDB" id="9806342at2"/>
<name>K9WBX0_9CYAN</name>
<dbReference type="eggNOG" id="COG0726">
    <property type="taxonomic scope" value="Bacteria"/>
</dbReference>
<keyword evidence="1" id="KW-0472">Membrane</keyword>
<dbReference type="HOGENOM" id="CLU_021264_0_3_3"/>
<gene>
    <name evidence="3" type="ORF">Mic7113_1867</name>
</gene>
<evidence type="ECO:0000313" key="4">
    <source>
        <dbReference type="Proteomes" id="UP000010471"/>
    </source>
</evidence>
<dbReference type="GO" id="GO:0045493">
    <property type="term" value="P:xylan catabolic process"/>
    <property type="evidence" value="ECO:0007669"/>
    <property type="project" value="UniProtKB-KW"/>
</dbReference>